<dbReference type="GO" id="GO:0003677">
    <property type="term" value="F:DNA binding"/>
    <property type="evidence" value="ECO:0007669"/>
    <property type="project" value="UniProtKB-KW"/>
</dbReference>
<dbReference type="Pfam" id="PF07282">
    <property type="entry name" value="Cas12f1-like_TNB"/>
    <property type="match status" value="1"/>
</dbReference>
<feature type="domain" description="Probable transposase IS891/IS1136/IS1341" evidence="5">
    <location>
        <begin position="176"/>
        <end position="283"/>
    </location>
</feature>
<dbReference type="Proteomes" id="UP000010472">
    <property type="component" value="Chromosome"/>
</dbReference>
<keyword evidence="8" id="KW-1185">Reference proteome</keyword>
<keyword evidence="3" id="KW-0238">DNA-binding</keyword>
<sequence length="421" mass="47405">MFGCQQVRINPSKEVNAVLEYLCGESNKLNNCAIYYARQVYFKTGKIVNKFALINELKQNSHYGAMHSQAAQQTIISVAESFSSFIGLLKGINNGAVIQKPKMPNYKKKGGLAVVAYPSQAVKFKAEGLRFPLGTKVKAWFGIGAFYLPMPSNLDYKNIREYRILPRNGEFYLELVYKAETVKAEVDNSSSLGIDHGIDNWLTCVSNTGTSFIVDGKHLKSLNQWYNKRVSILKENQPEAFWSKQLARVTEKRNRQVRDAINKAAKLIITHCLENQIGTVVFGWNKGQKDSANLGSKTNQKFVQIPTGRLKERIKQLCEQYGIKFVETEESYTSKASFLDSDQLPKFGEKPEGWKETGKRVKRGLYRTASNHYINADANGSANILRKVATTLGFDLGGVCRGALTTPLRFRLWTLKESHCL</sequence>
<dbReference type="HOGENOM" id="CLU_032903_16_0_3"/>
<dbReference type="EMBL" id="CP003620">
    <property type="protein sequence ID" value="AFZ15155.1"/>
    <property type="molecule type" value="Genomic_DNA"/>
</dbReference>
<reference evidence="7 8" key="1">
    <citation type="submission" date="2012-06" db="EMBL/GenBank/DDBJ databases">
        <title>Finished chromosome of genome of Crinalium epipsammum PCC 9333.</title>
        <authorList>
            <consortium name="US DOE Joint Genome Institute"/>
            <person name="Gugger M."/>
            <person name="Coursin T."/>
            <person name="Rippka R."/>
            <person name="Tandeau De Marsac N."/>
            <person name="Huntemann M."/>
            <person name="Wei C.-L."/>
            <person name="Han J."/>
            <person name="Detter J.C."/>
            <person name="Han C."/>
            <person name="Tapia R."/>
            <person name="Davenport K."/>
            <person name="Daligault H."/>
            <person name="Erkkila T."/>
            <person name="Gu W."/>
            <person name="Munk A.C.C."/>
            <person name="Teshima H."/>
            <person name="Xu Y."/>
            <person name="Chain P."/>
            <person name="Chen A."/>
            <person name="Krypides N."/>
            <person name="Mavromatis K."/>
            <person name="Markowitz V."/>
            <person name="Szeto E."/>
            <person name="Ivanova N."/>
            <person name="Mikhailova N."/>
            <person name="Ovchinnikova G."/>
            <person name="Pagani I."/>
            <person name="Pati A."/>
            <person name="Goodwin L."/>
            <person name="Peters L."/>
            <person name="Pitluck S."/>
            <person name="Woyke T."/>
            <person name="Kerfeld C."/>
        </authorList>
    </citation>
    <scope>NUCLEOTIDE SEQUENCE [LARGE SCALE GENOMIC DNA]</scope>
    <source>
        <strain evidence="7 8">PCC 9333</strain>
    </source>
</reference>
<accession>K9W6S3</accession>
<evidence type="ECO:0000259" key="6">
    <source>
        <dbReference type="Pfam" id="PF07282"/>
    </source>
</evidence>
<protein>
    <submittedName>
        <fullName evidence="7">Transposase, IS605 OrfB family</fullName>
    </submittedName>
</protein>
<name>K9W6S3_9CYAN</name>
<keyword evidence="4" id="KW-0233">DNA recombination</keyword>
<feature type="domain" description="Cas12f1-like TNB" evidence="6">
    <location>
        <begin position="308"/>
        <end position="384"/>
    </location>
</feature>
<dbReference type="eggNOG" id="COG0675">
    <property type="taxonomic scope" value="Bacteria"/>
</dbReference>
<dbReference type="STRING" id="1173022.Cri9333_4369"/>
<dbReference type="GO" id="GO:0006310">
    <property type="term" value="P:DNA recombination"/>
    <property type="evidence" value="ECO:0007669"/>
    <property type="project" value="UniProtKB-KW"/>
</dbReference>
<dbReference type="KEGG" id="cep:Cri9333_4369"/>
<dbReference type="GO" id="GO:0032196">
    <property type="term" value="P:transposition"/>
    <property type="evidence" value="ECO:0007669"/>
    <property type="project" value="UniProtKB-KW"/>
</dbReference>
<evidence type="ECO:0000259" key="5">
    <source>
        <dbReference type="Pfam" id="PF01385"/>
    </source>
</evidence>
<evidence type="ECO:0000256" key="4">
    <source>
        <dbReference type="ARBA" id="ARBA00023172"/>
    </source>
</evidence>
<dbReference type="NCBIfam" id="TIGR01766">
    <property type="entry name" value="IS200/IS605 family accessory protein TnpB-like domain"/>
    <property type="match status" value="1"/>
</dbReference>
<evidence type="ECO:0000256" key="3">
    <source>
        <dbReference type="ARBA" id="ARBA00023125"/>
    </source>
</evidence>
<comment type="similarity">
    <text evidence="1">In the C-terminal section; belongs to the transposase 35 family.</text>
</comment>
<proteinExistence type="inferred from homology"/>
<evidence type="ECO:0000313" key="7">
    <source>
        <dbReference type="EMBL" id="AFZ15155.1"/>
    </source>
</evidence>
<organism evidence="7 8">
    <name type="scientific">Crinalium epipsammum PCC 9333</name>
    <dbReference type="NCBI Taxonomy" id="1173022"/>
    <lineage>
        <taxon>Bacteria</taxon>
        <taxon>Bacillati</taxon>
        <taxon>Cyanobacteriota</taxon>
        <taxon>Cyanophyceae</taxon>
        <taxon>Gomontiellales</taxon>
        <taxon>Gomontiellaceae</taxon>
        <taxon>Crinalium</taxon>
    </lineage>
</organism>
<evidence type="ECO:0000256" key="1">
    <source>
        <dbReference type="ARBA" id="ARBA00008761"/>
    </source>
</evidence>
<dbReference type="OrthoDB" id="443345at2"/>
<dbReference type="InterPro" id="IPR010095">
    <property type="entry name" value="Cas12f1-like_TNB"/>
</dbReference>
<dbReference type="NCBIfam" id="NF040570">
    <property type="entry name" value="guided_TnpB"/>
    <property type="match status" value="1"/>
</dbReference>
<dbReference type="AlphaFoldDB" id="K9W6S3"/>
<keyword evidence="2" id="KW-0815">Transposition</keyword>
<dbReference type="InterPro" id="IPR001959">
    <property type="entry name" value="Transposase"/>
</dbReference>
<dbReference type="PATRIC" id="fig|1173022.3.peg.4717"/>
<dbReference type="Pfam" id="PF01385">
    <property type="entry name" value="OrfB_IS605"/>
    <property type="match status" value="1"/>
</dbReference>
<evidence type="ECO:0000256" key="2">
    <source>
        <dbReference type="ARBA" id="ARBA00022578"/>
    </source>
</evidence>
<gene>
    <name evidence="7" type="ORF">Cri9333_4369</name>
</gene>
<evidence type="ECO:0000313" key="8">
    <source>
        <dbReference type="Proteomes" id="UP000010472"/>
    </source>
</evidence>
<dbReference type="RefSeq" id="WP_015205248.1">
    <property type="nucleotide sequence ID" value="NC_019753.1"/>
</dbReference>